<evidence type="ECO:0000313" key="12">
    <source>
        <dbReference type="EMBL" id="EKC42963.1"/>
    </source>
</evidence>
<protein>
    <submittedName>
        <fullName evidence="12">Voltage-gated hydrogen channel 1</fullName>
    </submittedName>
</protein>
<feature type="transmembrane region" description="Helical" evidence="11">
    <location>
        <begin position="353"/>
        <end position="376"/>
    </location>
</feature>
<feature type="transmembrane region" description="Helical" evidence="11">
    <location>
        <begin position="290"/>
        <end position="312"/>
    </location>
</feature>
<evidence type="ECO:0000256" key="10">
    <source>
        <dbReference type="SAM" id="MobiDB-lite"/>
    </source>
</evidence>
<evidence type="ECO:0000256" key="7">
    <source>
        <dbReference type="ARBA" id="ARBA00023065"/>
    </source>
</evidence>
<dbReference type="HOGENOM" id="CLU_043717_0_0_1"/>
<feature type="region of interest" description="Disordered" evidence="10">
    <location>
        <begin position="464"/>
        <end position="489"/>
    </location>
</feature>
<keyword evidence="7" id="KW-0406">Ion transport</keyword>
<dbReference type="InterPro" id="IPR027359">
    <property type="entry name" value="Volt_channel_dom_sf"/>
</dbReference>
<keyword evidence="3" id="KW-1003">Cell membrane</keyword>
<sequence>MSGFSPMFSTSSQGDAVYRVGLRESSESVAVEDYRRCHAVPGLVHQMKGVKDDITEIIMGLLGERKKKNAKGLHALAEGSLSLARAHAVLDETEKSLEHEIERESRKPPKSEIGKLRFKGEKFMHTKWVLLAIVLLNIVDCVLVMGELILDIYYLKGVVDHDEAEALSFVTQMKNQYPEALSDFYYDYSELDNLHKMILSAHVDFNAAYHPGTRSSTAASTTPLSVLTTLLTTDLSSMQTSESSNTTSSGRIKRSATSPSNDVTNTGSIGDSLQHSAEHDHPIEVDLAHYFHYCSITILAILVVENMLKLFSSGKEYFENKLEVFDGFVVVASFIVDLVFIKGLSAYKVQKFVVILAFLVPWRVVRVVNSLVVAVIDHEHFRMKLMYKQKKQISADLKTAKNNFKDLQICFEAMRKIAVSSGVSAKEIEAINALHPDAKSKKKGLAGFASSFAKQSIQRQISSTDFGSSLSSKSNNTMDSVKTSSEYLS</sequence>
<feature type="compositionally biased region" description="Polar residues" evidence="10">
    <location>
        <begin position="242"/>
        <end position="274"/>
    </location>
</feature>
<dbReference type="PANTHER" id="PTHR46480">
    <property type="entry name" value="F20B24.22"/>
    <property type="match status" value="1"/>
</dbReference>
<dbReference type="GO" id="GO:0034702">
    <property type="term" value="C:monoatomic ion channel complex"/>
    <property type="evidence" value="ECO:0007669"/>
    <property type="project" value="UniProtKB-KW"/>
</dbReference>
<evidence type="ECO:0000256" key="1">
    <source>
        <dbReference type="ARBA" id="ARBA00004651"/>
    </source>
</evidence>
<evidence type="ECO:0000256" key="9">
    <source>
        <dbReference type="ARBA" id="ARBA00023303"/>
    </source>
</evidence>
<evidence type="ECO:0000256" key="6">
    <source>
        <dbReference type="ARBA" id="ARBA00022989"/>
    </source>
</evidence>
<keyword evidence="6 11" id="KW-1133">Transmembrane helix</keyword>
<gene>
    <name evidence="12" type="ORF">CGI_10023562</name>
</gene>
<dbReference type="EMBL" id="JH815876">
    <property type="protein sequence ID" value="EKC42963.1"/>
    <property type="molecule type" value="Genomic_DNA"/>
</dbReference>
<dbReference type="InterPro" id="IPR031846">
    <property type="entry name" value="Hvcn1"/>
</dbReference>
<organism evidence="12">
    <name type="scientific">Magallana gigas</name>
    <name type="common">Pacific oyster</name>
    <name type="synonym">Crassostrea gigas</name>
    <dbReference type="NCBI Taxonomy" id="29159"/>
    <lineage>
        <taxon>Eukaryota</taxon>
        <taxon>Metazoa</taxon>
        <taxon>Spiralia</taxon>
        <taxon>Lophotrochozoa</taxon>
        <taxon>Mollusca</taxon>
        <taxon>Bivalvia</taxon>
        <taxon>Autobranchia</taxon>
        <taxon>Pteriomorphia</taxon>
        <taxon>Ostreida</taxon>
        <taxon>Ostreoidea</taxon>
        <taxon>Ostreidae</taxon>
        <taxon>Magallana</taxon>
    </lineage>
</organism>
<dbReference type="PANTHER" id="PTHR46480:SF1">
    <property type="entry name" value="VOLTAGE-GATED HYDROGEN CHANNEL 1"/>
    <property type="match status" value="1"/>
</dbReference>
<comment type="subcellular location">
    <subcellularLocation>
        <location evidence="1">Cell membrane</location>
        <topology evidence="1">Multi-pass membrane protein</topology>
    </subcellularLocation>
</comment>
<accession>K1RB51</accession>
<dbReference type="GO" id="GO:0005886">
    <property type="term" value="C:plasma membrane"/>
    <property type="evidence" value="ECO:0007669"/>
    <property type="project" value="UniProtKB-SubCell"/>
</dbReference>
<evidence type="ECO:0000256" key="2">
    <source>
        <dbReference type="ARBA" id="ARBA00022448"/>
    </source>
</evidence>
<keyword evidence="8 11" id="KW-0472">Membrane</keyword>
<feature type="transmembrane region" description="Helical" evidence="11">
    <location>
        <begin position="324"/>
        <end position="341"/>
    </location>
</feature>
<feature type="region of interest" description="Disordered" evidence="10">
    <location>
        <begin position="237"/>
        <end position="274"/>
    </location>
</feature>
<keyword evidence="9" id="KW-0407">Ion channel</keyword>
<feature type="transmembrane region" description="Helical" evidence="11">
    <location>
        <begin position="128"/>
        <end position="150"/>
    </location>
</feature>
<proteinExistence type="predicted"/>
<evidence type="ECO:0000256" key="4">
    <source>
        <dbReference type="ARBA" id="ARBA00022692"/>
    </source>
</evidence>
<evidence type="ECO:0000256" key="11">
    <source>
        <dbReference type="SAM" id="Phobius"/>
    </source>
</evidence>
<dbReference type="Gene3D" id="1.20.120.350">
    <property type="entry name" value="Voltage-gated potassium channels. Chain C"/>
    <property type="match status" value="1"/>
</dbReference>
<reference evidence="12" key="1">
    <citation type="journal article" date="2012" name="Nature">
        <title>The oyster genome reveals stress adaptation and complexity of shell formation.</title>
        <authorList>
            <person name="Zhang G."/>
            <person name="Fang X."/>
            <person name="Guo X."/>
            <person name="Li L."/>
            <person name="Luo R."/>
            <person name="Xu F."/>
            <person name="Yang P."/>
            <person name="Zhang L."/>
            <person name="Wang X."/>
            <person name="Qi H."/>
            <person name="Xiong Z."/>
            <person name="Que H."/>
            <person name="Xie Y."/>
            <person name="Holland P.W."/>
            <person name="Paps J."/>
            <person name="Zhu Y."/>
            <person name="Wu F."/>
            <person name="Chen Y."/>
            <person name="Wang J."/>
            <person name="Peng C."/>
            <person name="Meng J."/>
            <person name="Yang L."/>
            <person name="Liu J."/>
            <person name="Wen B."/>
            <person name="Zhang N."/>
            <person name="Huang Z."/>
            <person name="Zhu Q."/>
            <person name="Feng Y."/>
            <person name="Mount A."/>
            <person name="Hedgecock D."/>
            <person name="Xu Z."/>
            <person name="Liu Y."/>
            <person name="Domazet-Loso T."/>
            <person name="Du Y."/>
            <person name="Sun X."/>
            <person name="Zhang S."/>
            <person name="Liu B."/>
            <person name="Cheng P."/>
            <person name="Jiang X."/>
            <person name="Li J."/>
            <person name="Fan D."/>
            <person name="Wang W."/>
            <person name="Fu W."/>
            <person name="Wang T."/>
            <person name="Wang B."/>
            <person name="Zhang J."/>
            <person name="Peng Z."/>
            <person name="Li Y."/>
            <person name="Li N."/>
            <person name="Wang J."/>
            <person name="Chen M."/>
            <person name="He Y."/>
            <person name="Tan F."/>
            <person name="Song X."/>
            <person name="Zheng Q."/>
            <person name="Huang R."/>
            <person name="Yang H."/>
            <person name="Du X."/>
            <person name="Chen L."/>
            <person name="Yang M."/>
            <person name="Gaffney P.M."/>
            <person name="Wang S."/>
            <person name="Luo L."/>
            <person name="She Z."/>
            <person name="Ming Y."/>
            <person name="Huang W."/>
            <person name="Zhang S."/>
            <person name="Huang B."/>
            <person name="Zhang Y."/>
            <person name="Qu T."/>
            <person name="Ni P."/>
            <person name="Miao G."/>
            <person name="Wang J."/>
            <person name="Wang Q."/>
            <person name="Steinberg C.E."/>
            <person name="Wang H."/>
            <person name="Li N."/>
            <person name="Qian L."/>
            <person name="Zhang G."/>
            <person name="Li Y."/>
            <person name="Yang H."/>
            <person name="Liu X."/>
            <person name="Wang J."/>
            <person name="Yin Y."/>
            <person name="Wang J."/>
        </authorList>
    </citation>
    <scope>NUCLEOTIDE SEQUENCE [LARGE SCALE GENOMIC DNA]</scope>
    <source>
        <strain evidence="12">05x7-T-G4-1.051#20</strain>
    </source>
</reference>
<evidence type="ECO:0000256" key="8">
    <source>
        <dbReference type="ARBA" id="ARBA00023136"/>
    </source>
</evidence>
<evidence type="ECO:0000256" key="3">
    <source>
        <dbReference type="ARBA" id="ARBA00022475"/>
    </source>
</evidence>
<dbReference type="GO" id="GO:0030171">
    <property type="term" value="F:voltage-gated proton channel activity"/>
    <property type="evidence" value="ECO:0007669"/>
    <property type="project" value="InterPro"/>
</dbReference>
<dbReference type="AlphaFoldDB" id="K1RB51"/>
<dbReference type="InParanoid" id="K1RB51"/>
<keyword evidence="4 11" id="KW-0812">Transmembrane</keyword>
<keyword evidence="5" id="KW-0851">Voltage-gated channel</keyword>
<evidence type="ECO:0000256" key="5">
    <source>
        <dbReference type="ARBA" id="ARBA00022882"/>
    </source>
</evidence>
<name>K1RB51_MAGGI</name>
<keyword evidence="2" id="KW-0813">Transport</keyword>